<sequence>MFDRDGQVWGFELFFRHSADAGRAEFDNPAQASARVIADGFSMVRNWLPPNSRIMINVPEGLLKDNVMLALPADRCIPELVGAAEASPGLVKALQTLKEQGYMLAMDNYTGQTGIDELLGLMDVVKVDVSILQTSELYPLVSELRKWPVQVLATKVESKKMHSLCRSMGFALFQGYYFGRPEIFAGRKVSSAEMVKLDIVKELHGSYDVQRLADLIKKDVSLSYRLLRYVNSPSVGLRQSVRALDQALVMLGERVIRHWLMVVLLADLNPTPSAREVSFWSVQRARFLFLLAEEGLLTTYGPETMFLIGLFSRLDSLLGRSMSELVAELPLDGVIKDAYCGKKNFVRDVLDFLAALEEARWNASTEQANWLGIPLKRAAELSNDALQWTVSILDNAE</sequence>
<dbReference type="InterPro" id="IPR014408">
    <property type="entry name" value="dGMP_Pdiesterase_EAL/HD-GYP"/>
</dbReference>
<dbReference type="Gene3D" id="3.20.20.450">
    <property type="entry name" value="EAL domain"/>
    <property type="match status" value="1"/>
</dbReference>
<dbReference type="AlphaFoldDB" id="A0A7J0BFA4"/>
<name>A0A7J0BFA4_9BACT</name>
<keyword evidence="3" id="KW-1185">Reference proteome</keyword>
<dbReference type="Pfam" id="PF08668">
    <property type="entry name" value="HDOD"/>
    <property type="match status" value="1"/>
</dbReference>
<dbReference type="SUPFAM" id="SSF141868">
    <property type="entry name" value="EAL domain-like"/>
    <property type="match status" value="1"/>
</dbReference>
<dbReference type="PROSITE" id="PS51833">
    <property type="entry name" value="HDOD"/>
    <property type="match status" value="1"/>
</dbReference>
<evidence type="ECO:0000259" key="1">
    <source>
        <dbReference type="PROSITE" id="PS51833"/>
    </source>
</evidence>
<accession>A0A7J0BFA4</accession>
<dbReference type="SUPFAM" id="SSF109604">
    <property type="entry name" value="HD-domain/PDEase-like"/>
    <property type="match status" value="1"/>
</dbReference>
<dbReference type="PIRSF" id="PIRSF003180">
    <property type="entry name" value="DiGMPpdiest_YuxH"/>
    <property type="match status" value="1"/>
</dbReference>
<comment type="caution">
    <text evidence="2">The sequence shown here is derived from an EMBL/GenBank/DDBJ whole genome shotgun (WGS) entry which is preliminary data.</text>
</comment>
<dbReference type="InterPro" id="IPR035919">
    <property type="entry name" value="EAL_sf"/>
</dbReference>
<dbReference type="PANTHER" id="PTHR33525:SF4">
    <property type="entry name" value="CYCLIC DI-GMP PHOSPHODIESTERASE CDGJ"/>
    <property type="match status" value="1"/>
</dbReference>
<proteinExistence type="predicted"/>
<dbReference type="RefSeq" id="WP_174403900.1">
    <property type="nucleotide sequence ID" value="NZ_BLVO01000004.1"/>
</dbReference>
<dbReference type="InterPro" id="IPR013976">
    <property type="entry name" value="HDOD"/>
</dbReference>
<dbReference type="Proteomes" id="UP000503840">
    <property type="component" value="Unassembled WGS sequence"/>
</dbReference>
<feature type="domain" description="HDOD" evidence="1">
    <location>
        <begin position="189"/>
        <end position="377"/>
    </location>
</feature>
<dbReference type="Pfam" id="PF00563">
    <property type="entry name" value="EAL"/>
    <property type="match status" value="1"/>
</dbReference>
<dbReference type="InterPro" id="IPR001633">
    <property type="entry name" value="EAL_dom"/>
</dbReference>
<evidence type="ECO:0000313" key="3">
    <source>
        <dbReference type="Proteomes" id="UP000503840"/>
    </source>
</evidence>
<protein>
    <recommendedName>
        <fullName evidence="1">HDOD domain-containing protein</fullName>
    </recommendedName>
</protein>
<dbReference type="Gene3D" id="1.10.3210.10">
    <property type="entry name" value="Hypothetical protein af1432"/>
    <property type="match status" value="1"/>
</dbReference>
<dbReference type="PANTHER" id="PTHR33525">
    <property type="match status" value="1"/>
</dbReference>
<dbReference type="InterPro" id="IPR052340">
    <property type="entry name" value="RNase_Y/CdgJ"/>
</dbReference>
<reference evidence="2 3" key="1">
    <citation type="submission" date="2020-05" db="EMBL/GenBank/DDBJ databases">
        <title>Draft genome sequence of Desulfovibrio sp. strain HN2T.</title>
        <authorList>
            <person name="Ueno A."/>
            <person name="Tamazawa S."/>
            <person name="Tamamura S."/>
            <person name="Murakami T."/>
            <person name="Kiyama T."/>
            <person name="Inomata H."/>
            <person name="Amano Y."/>
            <person name="Miyakawa K."/>
            <person name="Tamaki H."/>
            <person name="Naganuma T."/>
            <person name="Kaneko K."/>
        </authorList>
    </citation>
    <scope>NUCLEOTIDE SEQUENCE [LARGE SCALE GENOMIC DNA]</scope>
    <source>
        <strain evidence="2 3">HN2</strain>
    </source>
</reference>
<organism evidence="2 3">
    <name type="scientific">Desulfovibrio subterraneus</name>
    <dbReference type="NCBI Taxonomy" id="2718620"/>
    <lineage>
        <taxon>Bacteria</taxon>
        <taxon>Pseudomonadati</taxon>
        <taxon>Thermodesulfobacteriota</taxon>
        <taxon>Desulfovibrionia</taxon>
        <taxon>Desulfovibrionales</taxon>
        <taxon>Desulfovibrionaceae</taxon>
        <taxon>Desulfovibrio</taxon>
    </lineage>
</organism>
<gene>
    <name evidence="2" type="ORF">DSM101010T_05830</name>
</gene>
<evidence type="ECO:0000313" key="2">
    <source>
        <dbReference type="EMBL" id="GFM32218.1"/>
    </source>
</evidence>
<dbReference type="EMBL" id="BLVO01000004">
    <property type="protein sequence ID" value="GFM32218.1"/>
    <property type="molecule type" value="Genomic_DNA"/>
</dbReference>